<evidence type="ECO:0000256" key="1">
    <source>
        <dbReference type="SAM" id="Phobius"/>
    </source>
</evidence>
<feature type="transmembrane region" description="Helical" evidence="1">
    <location>
        <begin position="75"/>
        <end position="97"/>
    </location>
</feature>
<dbReference type="Proteomes" id="UP001174229">
    <property type="component" value="Unassembled WGS sequence"/>
</dbReference>
<feature type="transmembrane region" description="Helical" evidence="1">
    <location>
        <begin position="6"/>
        <end position="29"/>
    </location>
</feature>
<reference evidence="2" key="3">
    <citation type="submission" date="2022-11" db="EMBL/GenBank/DDBJ databases">
        <title>WGS-based characterization of Bacillus cereus isolated from food &amp; feed additives.</title>
        <authorList>
            <person name="Bogaerts B."/>
            <person name="Fraiture M.-A."/>
            <person name="Roosens N.H.C."/>
            <person name="De Keersmaecker S.C.J."/>
            <person name="Vanneste K."/>
        </authorList>
    </citation>
    <scope>NUCLEOTIDE SEQUENCE</scope>
    <source>
        <strain evidence="2">74.2</strain>
    </source>
</reference>
<reference evidence="4" key="1">
    <citation type="submission" date="2017-04" db="EMBL/GenBank/DDBJ databases">
        <authorList>
            <person name="Criscuolo A."/>
        </authorList>
    </citation>
    <scope>NUCLEOTIDE SEQUENCE [LARGE SCALE GENOMIC DNA]</scope>
</reference>
<keyword evidence="1" id="KW-0472">Membrane</keyword>
<dbReference type="RefSeq" id="WP_225991071.1">
    <property type="nucleotide sequence ID" value="NZ_CP086329.1"/>
</dbReference>
<accession>A0A1Y5Z9V3</accession>
<name>A0A1Y5Z9V3_9BACI</name>
<evidence type="ECO:0000313" key="2">
    <source>
        <dbReference type="EMBL" id="MDK7393966.1"/>
    </source>
</evidence>
<dbReference type="EMBL" id="JAPNPE010000011">
    <property type="protein sequence ID" value="MDK7393966.1"/>
    <property type="molecule type" value="Genomic_DNA"/>
</dbReference>
<feature type="transmembrane region" description="Helical" evidence="1">
    <location>
        <begin position="130"/>
        <end position="152"/>
    </location>
</feature>
<dbReference type="Proteomes" id="UP000194499">
    <property type="component" value="Unassembled WGS sequence"/>
</dbReference>
<keyword evidence="1" id="KW-0812">Transmembrane</keyword>
<dbReference type="AlphaFoldDB" id="A0A1Y5Z9V3"/>
<organism evidence="3 4">
    <name type="scientific">Bacillus pacificus</name>
    <dbReference type="NCBI Taxonomy" id="2026187"/>
    <lineage>
        <taxon>Bacteria</taxon>
        <taxon>Bacillati</taxon>
        <taxon>Bacillota</taxon>
        <taxon>Bacilli</taxon>
        <taxon>Bacillales</taxon>
        <taxon>Bacillaceae</taxon>
        <taxon>Bacillus</taxon>
        <taxon>Bacillus cereus group</taxon>
    </lineage>
</organism>
<reference evidence="3" key="2">
    <citation type="submission" date="2017-04" db="EMBL/GenBank/DDBJ databases">
        <authorList>
            <person name="Afonso C.L."/>
            <person name="Miller P.J."/>
            <person name="Scott M.A."/>
            <person name="Spackman E."/>
            <person name="Goraichik I."/>
            <person name="Dimitrov K.M."/>
            <person name="Suarez D.L."/>
            <person name="Swayne D.E."/>
        </authorList>
    </citation>
    <scope>NUCLEOTIDE SEQUENCE [LARGE SCALE GENOMIC DNA]</scope>
    <source>
        <strain evidence="3">16-00191</strain>
    </source>
</reference>
<gene>
    <name evidence="3" type="ORF">BACERE00191_01637</name>
    <name evidence="2" type="ORF">OWO78_21550</name>
</gene>
<evidence type="ECO:0000313" key="3">
    <source>
        <dbReference type="EMBL" id="SMD86585.1"/>
    </source>
</evidence>
<keyword evidence="1" id="KW-1133">Transmembrane helix</keyword>
<proteinExistence type="predicted"/>
<evidence type="ECO:0000313" key="4">
    <source>
        <dbReference type="Proteomes" id="UP000194499"/>
    </source>
</evidence>
<protein>
    <submittedName>
        <fullName evidence="3">Uncharacterized protein</fullName>
    </submittedName>
</protein>
<dbReference type="GeneID" id="69534790"/>
<sequence>MYIFIFAVFKILVSFILLGLILLLSILWVKIEKILNDTLFKTLPKKVKNIIIILFVILIELTIIFIVSLNWSVPFIDALFIGSLVLLCYIWLVPYFVNYQENIAKVTDKYFNAGVEIGEIKTFQMKISTFSLGSILFAVVGIIVTICCYYKYFL</sequence>
<feature type="transmembrane region" description="Helical" evidence="1">
    <location>
        <begin position="50"/>
        <end position="69"/>
    </location>
</feature>
<dbReference type="EMBL" id="FWZB01000033">
    <property type="protein sequence ID" value="SMD86585.1"/>
    <property type="molecule type" value="Genomic_DNA"/>
</dbReference>